<dbReference type="InterPro" id="IPR050490">
    <property type="entry name" value="Bact_solute-bd_prot1"/>
</dbReference>
<evidence type="ECO:0000313" key="2">
    <source>
        <dbReference type="EMBL" id="HIR47257.1"/>
    </source>
</evidence>
<sequence length="569" mass="63233">MNRKARRAAALLLSVLMISSLASCSQEQDFTAGMSEEEKAAWEAAASNPYGKYPELVTYTTGYNLTNQGSDVLAGTPYENDTTEDNAYTRYLKELLNVQNENAFEAVSGPDYDQKVSMAIASSTIPDIMHVADYATLVELVESDLIEDLTDVYNNLACDTVKAAYESYGEENNPLNTVTFDGKIMAIPKTQLSDGQDFLWLRKDWLDKLGLEEPSTLEDMENIMKAFIEQDPDGDGQDDTIGMVVLSEVYGSYPNNTFAIDNVFTAFGAYPSVWIEKDGKAVYGSVQEEMKEPLQLLNRWYNEGLIDKEFATRTNDDIVGLISTGQCGAYIGPWWSPFSQAQTSTYASDDAEWINVSCPVGEDGKINAISTKSYAGFVVVRKGYEHPDLAMKIVNVNSEYSKQDKSEAAQEVKENQTLAYFNWPLYCEVQPGNNAEIMTQHVLDVMDGKAEADSLTTEEQSYYESAVRFLEAEEAGNKADAADYSQYMSRIVSMQRMIDEPANFLVPSFFETTNSMSTLWASLEKMEMETVLKIITGEQDISSFDSFVESWTSSGGDKITQEVNEAIGG</sequence>
<evidence type="ECO:0000256" key="1">
    <source>
        <dbReference type="SAM" id="SignalP"/>
    </source>
</evidence>
<dbReference type="AlphaFoldDB" id="A0A9D1ANA8"/>
<protein>
    <submittedName>
        <fullName evidence="2">Extracellular solute-binding protein</fullName>
    </submittedName>
</protein>
<dbReference type="Pfam" id="PF01547">
    <property type="entry name" value="SBP_bac_1"/>
    <property type="match status" value="1"/>
</dbReference>
<dbReference type="SUPFAM" id="SSF53850">
    <property type="entry name" value="Periplasmic binding protein-like II"/>
    <property type="match status" value="1"/>
</dbReference>
<evidence type="ECO:0000313" key="3">
    <source>
        <dbReference type="Proteomes" id="UP000824242"/>
    </source>
</evidence>
<comment type="caution">
    <text evidence="2">The sequence shown here is derived from an EMBL/GenBank/DDBJ whole genome shotgun (WGS) entry which is preliminary data.</text>
</comment>
<dbReference type="PANTHER" id="PTHR43649">
    <property type="entry name" value="ARABINOSE-BINDING PROTEIN-RELATED"/>
    <property type="match status" value="1"/>
</dbReference>
<proteinExistence type="predicted"/>
<dbReference type="InterPro" id="IPR006059">
    <property type="entry name" value="SBP"/>
</dbReference>
<name>A0A9D1ANA8_9FIRM</name>
<feature type="signal peptide" evidence="1">
    <location>
        <begin position="1"/>
        <end position="22"/>
    </location>
</feature>
<accession>A0A9D1ANA8</accession>
<feature type="chain" id="PRO_5038658077" evidence="1">
    <location>
        <begin position="23"/>
        <end position="569"/>
    </location>
</feature>
<dbReference type="Gene3D" id="3.40.190.10">
    <property type="entry name" value="Periplasmic binding protein-like II"/>
    <property type="match status" value="2"/>
</dbReference>
<dbReference type="Proteomes" id="UP000824242">
    <property type="component" value="Unassembled WGS sequence"/>
</dbReference>
<keyword evidence="1" id="KW-0732">Signal</keyword>
<dbReference type="PROSITE" id="PS51257">
    <property type="entry name" value="PROKAR_LIPOPROTEIN"/>
    <property type="match status" value="1"/>
</dbReference>
<reference evidence="2" key="1">
    <citation type="submission" date="2020-10" db="EMBL/GenBank/DDBJ databases">
        <authorList>
            <person name="Gilroy R."/>
        </authorList>
    </citation>
    <scope>NUCLEOTIDE SEQUENCE</scope>
    <source>
        <strain evidence="2">ChiSxjej1B13-7958</strain>
    </source>
</reference>
<gene>
    <name evidence="2" type="ORF">IAB89_06305</name>
</gene>
<dbReference type="PANTHER" id="PTHR43649:SF17">
    <property type="entry name" value="ABC TRANSPORTER SOLUTE BINDING PROTEIN-SUGAR TRANSPORT"/>
    <property type="match status" value="1"/>
</dbReference>
<organism evidence="2 3">
    <name type="scientific">Candidatus Caccousia avicola</name>
    <dbReference type="NCBI Taxonomy" id="2840721"/>
    <lineage>
        <taxon>Bacteria</taxon>
        <taxon>Bacillati</taxon>
        <taxon>Bacillota</taxon>
        <taxon>Clostridia</taxon>
        <taxon>Eubacteriales</taxon>
        <taxon>Oscillospiraceae</taxon>
        <taxon>Oscillospiraceae incertae sedis</taxon>
        <taxon>Candidatus Caccousia</taxon>
    </lineage>
</organism>
<dbReference type="EMBL" id="DVGZ01000065">
    <property type="protein sequence ID" value="HIR47257.1"/>
    <property type="molecule type" value="Genomic_DNA"/>
</dbReference>
<reference evidence="2" key="2">
    <citation type="journal article" date="2021" name="PeerJ">
        <title>Extensive microbial diversity within the chicken gut microbiome revealed by metagenomics and culture.</title>
        <authorList>
            <person name="Gilroy R."/>
            <person name="Ravi A."/>
            <person name="Getino M."/>
            <person name="Pursley I."/>
            <person name="Horton D.L."/>
            <person name="Alikhan N.F."/>
            <person name="Baker D."/>
            <person name="Gharbi K."/>
            <person name="Hall N."/>
            <person name="Watson M."/>
            <person name="Adriaenssens E.M."/>
            <person name="Foster-Nyarko E."/>
            <person name="Jarju S."/>
            <person name="Secka A."/>
            <person name="Antonio M."/>
            <person name="Oren A."/>
            <person name="Chaudhuri R.R."/>
            <person name="La Ragione R."/>
            <person name="Hildebrand F."/>
            <person name="Pallen M.J."/>
        </authorList>
    </citation>
    <scope>NUCLEOTIDE SEQUENCE</scope>
    <source>
        <strain evidence="2">ChiSxjej1B13-7958</strain>
    </source>
</reference>